<sequence length="1191" mass="133000">MLEPSQHPSIESNSCKPLRGLSPERSEARGIWPRTGTRVVGFQLEIGAGRGIMLVDLSQAEETFLGYTMSCGAAPIQGNGAPATSARMQFGRGPATLGLDALDNLVSEPRPSSPRQSTSPPLLPRSSSAPPTPHRADTMGDKDAALQTTLDTLAATLPASFRRGQLSGDSAPERCNPTAFIFKLDFPRYDGKSDPLIFINRCESYFHQQRIMEEEKVWMASYNLEEGAQMWYIQIQQDEGIPSWRRFKDLLHLRYGPPLRSNPLGELAACKRTSTFAEYQDRFQALLPRAGSLDEDQRVQLFTAGLLPPLSFDVEVHNPQSLAGAMSLARKLELREQYAAPPPRPAVRALLPPPAPRLALPAPPATNPTALAAVTLESQPVKRLTQAEQEERRRLGLCYNCDEKFGRGHNRVCKRLFLLEGMVEDEEEVPESAEEVIAEGSPHFSLHAIAGVPFGNTMQLGIELGGASLVALLDSGSTHNFISEAAAQRTGLPLQHRPHLTATVANGERVSCLGVIRQTALTIHDDVFTADLFVIPLAGYDVVLGTQWLATLGPILCDFSGRTLTFQRRQQKVCWHGIAGPDAPSLRATTGSATLLDELLASFDDVFAEPHGLPPPPPPRGRDHSIVLLPGSQPVAVRPYRYPHHWVGKLLGFDFTIEYKPGATNTVADALSRRDTDDGSVLAISAPRFDFIARLRQAQDIDPTLVAMKDEIHAGTRTSPWSLTDDMVTFDGRLYIPPASPLLQEIMVAVHENGHEGAQRTVHRLRRDFHFPNIRRLVQDFIRACTTCQRYKSEHLHPAGLLMPLPVPKAVWTDIGLDFVEALPRVGGKSVILTVVDRFSKYCHFIPLAHPYTAESVAQAFFTDIVRLHGVPQSMVSDRDPVFTSMFWQELMRLMGAKLHMMTAFHPQSDGQSEAANHVIVMYLRCFTGYRPRQWLRWLPWAEYVYNTAYQTSLRDTPFRVVYGRDPPTIRSYEPGETRVVAVAKTIAERDEFLADVRYRLDQAQTVQKLHYDKLHRPVSYQVDDWVLLRLRHRAAASLPQATTGKLKPRYFRPYHITALINDVAVRLQLPPRARLHDVFHVGLLKKFVGQPPDAPPPLPAIHHGAVTPVPERAVRTRFARGIHQVLIHWKGESAASATWEDVDVFLDKYPAFQLEDELLVEGGRDVMWGRAYTRQRRTRDIRRDAIRVSG</sequence>
<proteinExistence type="predicted"/>
<evidence type="ECO:0000313" key="2">
    <source>
        <dbReference type="Proteomes" id="UP001057402"/>
    </source>
</evidence>
<accession>A0ACB9RNB1</accession>
<dbReference type="Proteomes" id="UP001057402">
    <property type="component" value="Chromosome 3"/>
</dbReference>
<evidence type="ECO:0000313" key="1">
    <source>
        <dbReference type="EMBL" id="KAI4380369.1"/>
    </source>
</evidence>
<reference evidence="2" key="1">
    <citation type="journal article" date="2023" name="Front. Plant Sci.">
        <title>Chromosomal-level genome assembly of Melastoma candidum provides insights into trichome evolution.</title>
        <authorList>
            <person name="Zhong Y."/>
            <person name="Wu W."/>
            <person name="Sun C."/>
            <person name="Zou P."/>
            <person name="Liu Y."/>
            <person name="Dai S."/>
            <person name="Zhou R."/>
        </authorList>
    </citation>
    <scope>NUCLEOTIDE SEQUENCE [LARGE SCALE GENOMIC DNA]</scope>
</reference>
<name>A0ACB9RNB1_9MYRT</name>
<keyword evidence="2" id="KW-1185">Reference proteome</keyword>
<organism evidence="1 2">
    <name type="scientific">Melastoma candidum</name>
    <dbReference type="NCBI Taxonomy" id="119954"/>
    <lineage>
        <taxon>Eukaryota</taxon>
        <taxon>Viridiplantae</taxon>
        <taxon>Streptophyta</taxon>
        <taxon>Embryophyta</taxon>
        <taxon>Tracheophyta</taxon>
        <taxon>Spermatophyta</taxon>
        <taxon>Magnoliopsida</taxon>
        <taxon>eudicotyledons</taxon>
        <taxon>Gunneridae</taxon>
        <taxon>Pentapetalae</taxon>
        <taxon>rosids</taxon>
        <taxon>malvids</taxon>
        <taxon>Myrtales</taxon>
        <taxon>Melastomataceae</taxon>
        <taxon>Melastomatoideae</taxon>
        <taxon>Melastomateae</taxon>
        <taxon>Melastoma</taxon>
    </lineage>
</organism>
<dbReference type="EMBL" id="CM042882">
    <property type="protein sequence ID" value="KAI4380369.1"/>
    <property type="molecule type" value="Genomic_DNA"/>
</dbReference>
<protein>
    <submittedName>
        <fullName evidence="1">Uncharacterized protein</fullName>
    </submittedName>
</protein>
<comment type="caution">
    <text evidence="1">The sequence shown here is derived from an EMBL/GenBank/DDBJ whole genome shotgun (WGS) entry which is preliminary data.</text>
</comment>
<gene>
    <name evidence="1" type="ORF">MLD38_006567</name>
</gene>